<dbReference type="InterPro" id="IPR042045">
    <property type="entry name" value="EXOC6/Sec15_C_dom1"/>
</dbReference>
<feature type="domain" description="Exocyst complex subunit EXOC6/Sec15 C-terminal" evidence="1">
    <location>
        <begin position="89"/>
        <end position="144"/>
    </location>
</feature>
<gene>
    <name evidence="2" type="ORF">NEMVEDRAFT_v1g27328</name>
</gene>
<dbReference type="PhylomeDB" id="A7S8C9"/>
<dbReference type="GO" id="GO:0006886">
    <property type="term" value="P:intracellular protein transport"/>
    <property type="evidence" value="ECO:0007669"/>
    <property type="project" value="InterPro"/>
</dbReference>
<evidence type="ECO:0000313" key="3">
    <source>
        <dbReference type="Proteomes" id="UP000001593"/>
    </source>
</evidence>
<feature type="non-terminal residue" evidence="2">
    <location>
        <position position="148"/>
    </location>
</feature>
<evidence type="ECO:0000313" key="2">
    <source>
        <dbReference type="EMBL" id="EDO40079.1"/>
    </source>
</evidence>
<dbReference type="PANTHER" id="PTHR12702:SF0">
    <property type="entry name" value="EXOCYST COMPLEX COMPONENT 6"/>
    <property type="match status" value="1"/>
</dbReference>
<feature type="non-terminal residue" evidence="2">
    <location>
        <position position="1"/>
    </location>
</feature>
<dbReference type="EMBL" id="DS469597">
    <property type="protein sequence ID" value="EDO40079.1"/>
    <property type="molecule type" value="Genomic_DNA"/>
</dbReference>
<dbReference type="Pfam" id="PF04091">
    <property type="entry name" value="Sec15_C"/>
    <property type="match status" value="1"/>
</dbReference>
<sequence>GERETFEAYYRKQRRKQARLALQPNHGTMVRTRTIFGMLSIFIRPTVSISIVIRPTAYCKEASLLLQVKELIVWFCHTLSGYGLNVNPIYDVLLEMRNQYNETLSKDWESVFKKILEEDNYTPIHCDDKDVYYRILADFPHADEKLRE</sequence>
<dbReference type="AlphaFoldDB" id="A7S8C9"/>
<dbReference type="STRING" id="45351.A7S8C9"/>
<dbReference type="Gene3D" id="1.10.357.30">
    <property type="entry name" value="Exocyst complex subunit Sec15 C-terminal domain, N-terminal subdomain"/>
    <property type="match status" value="1"/>
</dbReference>
<dbReference type="PANTHER" id="PTHR12702">
    <property type="entry name" value="SEC15"/>
    <property type="match status" value="1"/>
</dbReference>
<proteinExistence type="predicted"/>
<organism evidence="2 3">
    <name type="scientific">Nematostella vectensis</name>
    <name type="common">Starlet sea anemone</name>
    <dbReference type="NCBI Taxonomy" id="45351"/>
    <lineage>
        <taxon>Eukaryota</taxon>
        <taxon>Metazoa</taxon>
        <taxon>Cnidaria</taxon>
        <taxon>Anthozoa</taxon>
        <taxon>Hexacorallia</taxon>
        <taxon>Actiniaria</taxon>
        <taxon>Edwardsiidae</taxon>
        <taxon>Nematostella</taxon>
    </lineage>
</organism>
<name>A7S8C9_NEMVE</name>
<dbReference type="OMA" id="STECIIV"/>
<dbReference type="HOGENOM" id="CLU_1763473_0_0_1"/>
<dbReference type="Proteomes" id="UP000001593">
    <property type="component" value="Unassembled WGS sequence"/>
</dbReference>
<dbReference type="InterPro" id="IPR007225">
    <property type="entry name" value="EXOC6/Sec15"/>
</dbReference>
<keyword evidence="3" id="KW-1185">Reference proteome</keyword>
<dbReference type="eggNOG" id="KOG2176">
    <property type="taxonomic scope" value="Eukaryota"/>
</dbReference>
<accession>A7S8C9</accession>
<protein>
    <recommendedName>
        <fullName evidence="1">Exocyst complex subunit EXOC6/Sec15 C-terminal domain-containing protein</fullName>
    </recommendedName>
</protein>
<evidence type="ECO:0000259" key="1">
    <source>
        <dbReference type="Pfam" id="PF04091"/>
    </source>
</evidence>
<dbReference type="InParanoid" id="A7S8C9"/>
<reference evidence="2 3" key="1">
    <citation type="journal article" date="2007" name="Science">
        <title>Sea anemone genome reveals ancestral eumetazoan gene repertoire and genomic organization.</title>
        <authorList>
            <person name="Putnam N.H."/>
            <person name="Srivastava M."/>
            <person name="Hellsten U."/>
            <person name="Dirks B."/>
            <person name="Chapman J."/>
            <person name="Salamov A."/>
            <person name="Terry A."/>
            <person name="Shapiro H."/>
            <person name="Lindquist E."/>
            <person name="Kapitonov V.V."/>
            <person name="Jurka J."/>
            <person name="Genikhovich G."/>
            <person name="Grigoriev I.V."/>
            <person name="Lucas S.M."/>
            <person name="Steele R.E."/>
            <person name="Finnerty J.R."/>
            <person name="Technau U."/>
            <person name="Martindale M.Q."/>
            <person name="Rokhsar D.S."/>
        </authorList>
    </citation>
    <scope>NUCLEOTIDE SEQUENCE [LARGE SCALE GENOMIC DNA]</scope>
    <source>
        <strain evidence="3">CH2 X CH6</strain>
    </source>
</reference>
<dbReference type="InterPro" id="IPR046361">
    <property type="entry name" value="EXOC6/Sec15_C"/>
</dbReference>
<dbReference type="GO" id="GO:0090522">
    <property type="term" value="P:vesicle tethering involved in exocytosis"/>
    <property type="evidence" value="ECO:0007669"/>
    <property type="project" value="InterPro"/>
</dbReference>